<proteinExistence type="predicted"/>
<gene>
    <name evidence="2" type="ORF">EDC38_3051</name>
</gene>
<sequence length="261" mass="27786">MKLPAPDGTKCVRNFDEKEMYTTLKGPMAGKQPMNLHTALTDSITLLAARRLAASLCLASTVVLVACGGGAGTDSSRLDNQSPQPDSSSSSSSSTDSSQSSSSASSEQSEPEEPTDPEPEDPTDGGSDGGDDNGSDNGSDDSDDGTNDNPDNGSGSDDDSADSGNDDVIEDELVEVNGSVLLEWEEPKVRENGDPIYNSELGGYEVRYREVNQEQFISQIIDEWSVQFAEIHDLSGTYEFEIAAYDTNGLYSEFVNILPAQ</sequence>
<dbReference type="SUPFAM" id="SSF49265">
    <property type="entry name" value="Fibronectin type III"/>
    <property type="match status" value="1"/>
</dbReference>
<evidence type="ECO:0000313" key="3">
    <source>
        <dbReference type="Proteomes" id="UP000273643"/>
    </source>
</evidence>
<evidence type="ECO:0000256" key="1">
    <source>
        <dbReference type="SAM" id="MobiDB-lite"/>
    </source>
</evidence>
<dbReference type="AlphaFoldDB" id="A0A3N1NSB8"/>
<dbReference type="CDD" id="cd00063">
    <property type="entry name" value="FN3"/>
    <property type="match status" value="1"/>
</dbReference>
<dbReference type="Gene3D" id="2.60.40.10">
    <property type="entry name" value="Immunoglobulins"/>
    <property type="match status" value="1"/>
</dbReference>
<dbReference type="InterPro" id="IPR036116">
    <property type="entry name" value="FN3_sf"/>
</dbReference>
<reference evidence="2 3" key="1">
    <citation type="submission" date="2018-11" db="EMBL/GenBank/DDBJ databases">
        <title>Genomic Encyclopedia of Type Strains, Phase IV (KMG-IV): sequencing the most valuable type-strain genomes for metagenomic binning, comparative biology and taxonomic classification.</title>
        <authorList>
            <person name="Goeker M."/>
        </authorList>
    </citation>
    <scope>NUCLEOTIDE SEQUENCE [LARGE SCALE GENOMIC DNA]</scope>
    <source>
        <strain evidence="2 3">DSM 16974</strain>
    </source>
</reference>
<protein>
    <submittedName>
        <fullName evidence="2">Uncharacterized protein</fullName>
    </submittedName>
</protein>
<feature type="compositionally biased region" description="Acidic residues" evidence="1">
    <location>
        <begin position="109"/>
        <end position="146"/>
    </location>
</feature>
<accession>A0A3N1NSB8</accession>
<comment type="caution">
    <text evidence="2">The sequence shown here is derived from an EMBL/GenBank/DDBJ whole genome shotgun (WGS) entry which is preliminary data.</text>
</comment>
<dbReference type="EMBL" id="RJUK01000003">
    <property type="protein sequence ID" value="ROQ18078.1"/>
    <property type="molecule type" value="Genomic_DNA"/>
</dbReference>
<dbReference type="InterPro" id="IPR013783">
    <property type="entry name" value="Ig-like_fold"/>
</dbReference>
<feature type="compositionally biased region" description="Acidic residues" evidence="1">
    <location>
        <begin position="156"/>
        <end position="166"/>
    </location>
</feature>
<name>A0A3N1NSB8_9GAMM</name>
<keyword evidence="3" id="KW-1185">Reference proteome</keyword>
<dbReference type="Proteomes" id="UP000273643">
    <property type="component" value="Unassembled WGS sequence"/>
</dbReference>
<evidence type="ECO:0000313" key="2">
    <source>
        <dbReference type="EMBL" id="ROQ18078.1"/>
    </source>
</evidence>
<organism evidence="2 3">
    <name type="scientific">Marinimicrobium koreense</name>
    <dbReference type="NCBI Taxonomy" id="306545"/>
    <lineage>
        <taxon>Bacteria</taxon>
        <taxon>Pseudomonadati</taxon>
        <taxon>Pseudomonadota</taxon>
        <taxon>Gammaproteobacteria</taxon>
        <taxon>Cellvibrionales</taxon>
        <taxon>Cellvibrionaceae</taxon>
        <taxon>Marinimicrobium</taxon>
    </lineage>
</organism>
<feature type="compositionally biased region" description="Low complexity" evidence="1">
    <location>
        <begin position="79"/>
        <end position="108"/>
    </location>
</feature>
<feature type="region of interest" description="Disordered" evidence="1">
    <location>
        <begin position="73"/>
        <end position="166"/>
    </location>
</feature>
<dbReference type="InterPro" id="IPR003961">
    <property type="entry name" value="FN3_dom"/>
</dbReference>